<sequence length="580" mass="67572">MSKWEEVFSKDGLPWQADASLSGHVGISTLEELKRFLDAVHIRQCLVRPYYETKNYPLVEARELLPSFDSDMFEHKSLPGFALVAFARQLEYFSEIFQFDKVYPPLTDDVDCPLENQAMEQNLLTLSSRLPRTHQEIFRRQFQCMDTAQMENYPLLMPYLLNMDRAHVLAWDTSSRFHLAGIFASFPSDVDTELKRFGMQIGKFVYGDSAMYVRNRIFVYQYLMELYGFPIVSERRTSSALFARKLQKMNEPFLLRVLGQTDRTLTTYTFSGNHNFYPMLEKIALVAVGEGQDESLETIRRDGYFLDESKRVVIIKITYHQHRFNQDNVHQDRALSVAAQELLHPLTGAVLSGLNIIKDTRNMFLHLTDIVQGEFFGRTVYKRTELVENTDTDEKRLKVLSSWLTKNQRRIICYSDEFFVKISKVLSGYLNDPEHTENFEALRNLRQEVLARFSYIQQARSVRILAELRRRTFKGARIGYRKALSESLNLLTELKFEIVNFFPDLVDIIIATLEKILQDRYLRRNYIDPPQASLTSAGAELRKNYGKLVALQDNFKAIRKARLGRETRNVSTARQDKQHG</sequence>
<dbReference type="Proteomes" id="UP000505077">
    <property type="component" value="Unassembled WGS sequence"/>
</dbReference>
<evidence type="ECO:0000313" key="1">
    <source>
        <dbReference type="EMBL" id="GFH62311.1"/>
    </source>
</evidence>
<evidence type="ECO:0000313" key="2">
    <source>
        <dbReference type="Proteomes" id="UP000505077"/>
    </source>
</evidence>
<dbReference type="AlphaFoldDB" id="A0A6L2R410"/>
<gene>
    <name evidence="1" type="ORF">ZNDK_0082</name>
</gene>
<organism evidence="1 2">
    <name type="scientific">Candidatus Desulfovibrio kirbyi</name>
    <dbReference type="NCBI Taxonomy" id="2696086"/>
    <lineage>
        <taxon>Bacteria</taxon>
        <taxon>Pseudomonadati</taxon>
        <taxon>Thermodesulfobacteriota</taxon>
        <taxon>Desulfovibrionia</taxon>
        <taxon>Desulfovibrionales</taxon>
        <taxon>Desulfovibrionaceae</taxon>
        <taxon>Desulfovibrio</taxon>
    </lineage>
</organism>
<proteinExistence type="predicted"/>
<reference evidence="1 2" key="1">
    <citation type="journal article" date="2020" name="ISME J.">
        <title>Parallel Reductive Genome Evolution in Desulfovibrio Ectosymbionts Independently Acquired by Trichonympha Protists in the Termite Gut.</title>
        <authorList>
            <person name="Takeuchi M."/>
            <person name="Kuwahara H."/>
            <person name="Murakami T."/>
            <person name="Takahashi K."/>
            <person name="Kajitani R."/>
            <person name="Toyoda A."/>
            <person name="Itoh T."/>
            <person name="Ohkuma M."/>
            <person name="Hongoh Y."/>
        </authorList>
    </citation>
    <scope>NUCLEOTIDE SEQUENCE [LARGE SCALE GENOMIC DNA]</scope>
    <source>
        <strain evidence="1">ZnDsv-02</strain>
    </source>
</reference>
<protein>
    <submittedName>
        <fullName evidence="1">Uncharacterized protein</fullName>
    </submittedName>
</protein>
<comment type="caution">
    <text evidence="1">The sequence shown here is derived from an EMBL/GenBank/DDBJ whole genome shotgun (WGS) entry which is preliminary data.</text>
</comment>
<accession>A0A6L2R410</accession>
<name>A0A6L2R410_9BACT</name>
<dbReference type="EMBL" id="BLLL01000001">
    <property type="protein sequence ID" value="GFH62311.1"/>
    <property type="molecule type" value="Genomic_DNA"/>
</dbReference>